<dbReference type="AlphaFoldDB" id="A0A3P6GMG6"/>
<dbReference type="EMBL" id="LR031880">
    <property type="protein sequence ID" value="VDD60996.1"/>
    <property type="molecule type" value="Genomic_DNA"/>
</dbReference>
<dbReference type="InterPro" id="IPR001841">
    <property type="entry name" value="Znf_RING"/>
</dbReference>
<name>A0A3P6GMG6_BRAOL</name>
<comment type="catalytic activity">
    <reaction evidence="1">
        <text>S-ubiquitinyl-[E2 ubiquitin-conjugating enzyme]-L-cysteine + [acceptor protein]-L-lysine = [E2 ubiquitin-conjugating enzyme]-L-cysteine + N(6)-ubiquitinyl-[acceptor protein]-L-lysine.</text>
        <dbReference type="EC" id="2.3.2.27"/>
    </reaction>
</comment>
<dbReference type="GO" id="GO:0008270">
    <property type="term" value="F:zinc ion binding"/>
    <property type="evidence" value="ECO:0007669"/>
    <property type="project" value="UniProtKB-KW"/>
</dbReference>
<evidence type="ECO:0000313" key="8">
    <source>
        <dbReference type="EMBL" id="VDD60996.1"/>
    </source>
</evidence>
<evidence type="ECO:0000256" key="6">
    <source>
        <dbReference type="PROSITE-ProRule" id="PRU00175"/>
    </source>
</evidence>
<evidence type="ECO:0000259" key="7">
    <source>
        <dbReference type="PROSITE" id="PS50089"/>
    </source>
</evidence>
<keyword evidence="5" id="KW-0862">Zinc</keyword>
<dbReference type="GO" id="GO:0005737">
    <property type="term" value="C:cytoplasm"/>
    <property type="evidence" value="ECO:0007669"/>
    <property type="project" value="TreeGrafter"/>
</dbReference>
<dbReference type="PANTHER" id="PTHR15710:SF243">
    <property type="entry name" value="E3 UBIQUITIN-PROTEIN LIGASE PRAJA-2 ISOFORM X1"/>
    <property type="match status" value="1"/>
</dbReference>
<dbReference type="Gene3D" id="3.30.40.10">
    <property type="entry name" value="Zinc/RING finger domain, C3HC4 (zinc finger)"/>
    <property type="match status" value="1"/>
</dbReference>
<sequence length="162" mass="18656">MKIKRPSTQQTKIVISVAMKTTSSDHLIHETVRDMEYMLGYHEIYFDSVMEIIEQTSDFAARTTPTLYDPTNIDFDIIVKISDYNPDALRRIDLDVYIIELRENRREPTPGEKDDICPICCEEIGTEGDINSLNCKHSYHHRCILDWVGKTLACPCCRAILA</sequence>
<dbReference type="PROSITE" id="PS50089">
    <property type="entry name" value="ZF_RING_2"/>
    <property type="match status" value="1"/>
</dbReference>
<dbReference type="Pfam" id="PF13639">
    <property type="entry name" value="zf-RING_2"/>
    <property type="match status" value="1"/>
</dbReference>
<keyword evidence="4 6" id="KW-0863">Zinc-finger</keyword>
<reference evidence="8" key="1">
    <citation type="submission" date="2018-11" db="EMBL/GenBank/DDBJ databases">
        <authorList>
            <consortium name="Genoscope - CEA"/>
            <person name="William W."/>
        </authorList>
    </citation>
    <scope>NUCLEOTIDE SEQUENCE</scope>
</reference>
<dbReference type="GO" id="GO:0016567">
    <property type="term" value="P:protein ubiquitination"/>
    <property type="evidence" value="ECO:0007669"/>
    <property type="project" value="TreeGrafter"/>
</dbReference>
<organism evidence="8">
    <name type="scientific">Brassica oleracea</name>
    <name type="common">Wild cabbage</name>
    <dbReference type="NCBI Taxonomy" id="3712"/>
    <lineage>
        <taxon>Eukaryota</taxon>
        <taxon>Viridiplantae</taxon>
        <taxon>Streptophyta</taxon>
        <taxon>Embryophyta</taxon>
        <taxon>Tracheophyta</taxon>
        <taxon>Spermatophyta</taxon>
        <taxon>Magnoliopsida</taxon>
        <taxon>eudicotyledons</taxon>
        <taxon>Gunneridae</taxon>
        <taxon>Pentapetalae</taxon>
        <taxon>rosids</taxon>
        <taxon>malvids</taxon>
        <taxon>Brassicales</taxon>
        <taxon>Brassicaceae</taxon>
        <taxon>Brassiceae</taxon>
        <taxon>Brassica</taxon>
    </lineage>
</organism>
<evidence type="ECO:0000256" key="3">
    <source>
        <dbReference type="ARBA" id="ARBA00022723"/>
    </source>
</evidence>
<evidence type="ECO:0000256" key="5">
    <source>
        <dbReference type="ARBA" id="ARBA00022833"/>
    </source>
</evidence>
<dbReference type="EC" id="2.3.2.27" evidence="2"/>
<dbReference type="InterPro" id="IPR013083">
    <property type="entry name" value="Znf_RING/FYVE/PHD"/>
</dbReference>
<evidence type="ECO:0000256" key="4">
    <source>
        <dbReference type="ARBA" id="ARBA00022771"/>
    </source>
</evidence>
<protein>
    <recommendedName>
        <fullName evidence="2">RING-type E3 ubiquitin transferase</fullName>
        <ecNumber evidence="2">2.3.2.27</ecNumber>
    </recommendedName>
</protein>
<feature type="domain" description="RING-type" evidence="7">
    <location>
        <begin position="117"/>
        <end position="158"/>
    </location>
</feature>
<evidence type="ECO:0000256" key="2">
    <source>
        <dbReference type="ARBA" id="ARBA00012483"/>
    </source>
</evidence>
<dbReference type="SUPFAM" id="SSF57850">
    <property type="entry name" value="RING/U-box"/>
    <property type="match status" value="1"/>
</dbReference>
<dbReference type="PANTHER" id="PTHR15710">
    <property type="entry name" value="E3 UBIQUITIN-PROTEIN LIGASE PRAJA"/>
    <property type="match status" value="1"/>
</dbReference>
<proteinExistence type="predicted"/>
<keyword evidence="3" id="KW-0479">Metal-binding</keyword>
<gene>
    <name evidence="8" type="ORF">BOLC6T36449H</name>
</gene>
<evidence type="ECO:0000256" key="1">
    <source>
        <dbReference type="ARBA" id="ARBA00000900"/>
    </source>
</evidence>
<dbReference type="GO" id="GO:0061630">
    <property type="term" value="F:ubiquitin protein ligase activity"/>
    <property type="evidence" value="ECO:0007669"/>
    <property type="project" value="UniProtKB-EC"/>
</dbReference>
<accession>A0A3P6GMG6</accession>
<dbReference type="SMART" id="SM00184">
    <property type="entry name" value="RING"/>
    <property type="match status" value="1"/>
</dbReference>